<dbReference type="EMBL" id="PECL01000007">
    <property type="protein sequence ID" value="TEA06713.1"/>
    <property type="molecule type" value="Genomic_DNA"/>
</dbReference>
<comment type="caution">
    <text evidence="2">The sequence shown here is derived from an EMBL/GenBank/DDBJ whole genome shotgun (WGS) entry which is preliminary data.</text>
</comment>
<dbReference type="AlphaFoldDB" id="A0A4R8SWU7"/>
<gene>
    <name evidence="2" type="ORF">CCUG60884_01851</name>
</gene>
<reference evidence="2 3" key="1">
    <citation type="journal article" date="2019" name="Sci. Rep.">
        <title>Extended insight into the Mycobacterium chelonae-abscessus complex through whole genome sequencing of Mycobacterium salmoniphilum outbreak and Mycobacterium salmoniphilum-like strains.</title>
        <authorList>
            <person name="Behra P.R.K."/>
            <person name="Das S."/>
            <person name="Pettersson B.M.F."/>
            <person name="Shirreff L."/>
            <person name="DuCote T."/>
            <person name="Jacobsson K.G."/>
            <person name="Ennis D.G."/>
            <person name="Kirsebom L.A."/>
        </authorList>
    </citation>
    <scope>NUCLEOTIDE SEQUENCE [LARGE SCALE GENOMIC DNA]</scope>
    <source>
        <strain evidence="2 3">CCUG 60884</strain>
    </source>
</reference>
<evidence type="ECO:0000256" key="1">
    <source>
        <dbReference type="SAM" id="MobiDB-lite"/>
    </source>
</evidence>
<name>A0A4R8SWU7_9MYCO</name>
<evidence type="ECO:0000313" key="2">
    <source>
        <dbReference type="EMBL" id="TEA06713.1"/>
    </source>
</evidence>
<sequence length="82" mass="8804">MSVAGISEISSSAGVFPRTGLGNLDDAGNKGSSDYHGPKQADWGYFVGSFKYTLYRLQERVVGQGPNPPALKIVRYHQAAES</sequence>
<organism evidence="2 3">
    <name type="scientific">Mycobacteroides salmoniphilum</name>
    <dbReference type="NCBI Taxonomy" id="404941"/>
    <lineage>
        <taxon>Bacteria</taxon>
        <taxon>Bacillati</taxon>
        <taxon>Actinomycetota</taxon>
        <taxon>Actinomycetes</taxon>
        <taxon>Mycobacteriales</taxon>
        <taxon>Mycobacteriaceae</taxon>
        <taxon>Mycobacteroides</taxon>
    </lineage>
</organism>
<dbReference type="Proteomes" id="UP000294604">
    <property type="component" value="Unassembled WGS sequence"/>
</dbReference>
<protein>
    <submittedName>
        <fullName evidence="2">Uncharacterized protein</fullName>
    </submittedName>
</protein>
<feature type="region of interest" description="Disordered" evidence="1">
    <location>
        <begin position="1"/>
        <end position="39"/>
    </location>
</feature>
<accession>A0A4R8SWU7</accession>
<proteinExistence type="predicted"/>
<evidence type="ECO:0000313" key="3">
    <source>
        <dbReference type="Proteomes" id="UP000294604"/>
    </source>
</evidence>